<proteinExistence type="predicted"/>
<protein>
    <submittedName>
        <fullName evidence="4">Jg9666 protein</fullName>
    </submittedName>
</protein>
<dbReference type="Pfam" id="PF00096">
    <property type="entry name" value="zf-C2H2"/>
    <property type="match status" value="1"/>
</dbReference>
<gene>
    <name evidence="4" type="primary">jg9666</name>
    <name evidence="4" type="ORF">PAEG_LOCUS17413</name>
</gene>
<dbReference type="SMART" id="SM00355">
    <property type="entry name" value="ZnF_C2H2"/>
    <property type="match status" value="2"/>
</dbReference>
<organism evidence="4 5">
    <name type="scientific">Pararge aegeria aegeria</name>
    <dbReference type="NCBI Taxonomy" id="348720"/>
    <lineage>
        <taxon>Eukaryota</taxon>
        <taxon>Metazoa</taxon>
        <taxon>Ecdysozoa</taxon>
        <taxon>Arthropoda</taxon>
        <taxon>Hexapoda</taxon>
        <taxon>Insecta</taxon>
        <taxon>Pterygota</taxon>
        <taxon>Neoptera</taxon>
        <taxon>Endopterygota</taxon>
        <taxon>Lepidoptera</taxon>
        <taxon>Glossata</taxon>
        <taxon>Ditrysia</taxon>
        <taxon>Papilionoidea</taxon>
        <taxon>Nymphalidae</taxon>
        <taxon>Satyrinae</taxon>
        <taxon>Satyrini</taxon>
        <taxon>Parargina</taxon>
        <taxon>Pararge</taxon>
    </lineage>
</organism>
<evidence type="ECO:0000259" key="3">
    <source>
        <dbReference type="PROSITE" id="PS50157"/>
    </source>
</evidence>
<sequence length="714" mass="83386">MIRNGNTPHKIYLPLVIAMENDNERFVSGTRTHLQSQYDKRKFSSRDSVENIIEKYKHERLEYKCNKYSDQNLNRSKGEHALFHQNAAFNHQHFTISSNKNNHFSFINRNVENVVPKVTFVERNSSKHSKMKLHGTGLTSKEKLFADKTTNCRPVVSPYNKEFIYKILERNCKLKQLVKILAIERQRENDNVSWNNFINELKNKHHPSYNDLKLPHLPLESEQYITPHSYDDTRTSWQQSRSCEHLLQDFYEESYHPSQPTYRQPYENKQSHSKNPYDTNSNCYPISSQGRLIMLERERENTENNLHNRSRKKYLKYQNNHRDEILSKRYLAGKRLSNIYSYNNIYKNYEKVCINNDQKNHYFHENICNDKVSNKTENVLIDEVIQTFENDKNIQINHEDAERKMNNISLANIENKIETLISCINKFINEIKSNTPSKQKSNSASLTCDTNNNKCKEINKTKSDIFGKIGRVRRDELLGSGLFNDISESVLSVSHFYPCARLKEKNDILREIDKFSSKDNMPFKSQTCSVNITFEVPTKERSTEVTKSLSKQNYGHKVAIVEEISNPEPAPVQQITIAVNTDPFNLLTLLRISTEAVTRLITNVPNINLQSYLESFLQTRRKVESQYICNICGATFIKPSALSDHIEEHNLGKTRDCCVCRHVLDASRTPLHLFKCKFCGQRFTRAYCCELHQQRCAKLLGKIHDVASSLMLLR</sequence>
<dbReference type="Proteomes" id="UP000838756">
    <property type="component" value="Unassembled WGS sequence"/>
</dbReference>
<name>A0A8S4RRC6_9NEOP</name>
<evidence type="ECO:0000313" key="4">
    <source>
        <dbReference type="EMBL" id="CAH2240930.1"/>
    </source>
</evidence>
<feature type="region of interest" description="Disordered" evidence="2">
    <location>
        <begin position="257"/>
        <end position="282"/>
    </location>
</feature>
<dbReference type="EMBL" id="CAKXAJ010025557">
    <property type="protein sequence ID" value="CAH2240930.1"/>
    <property type="molecule type" value="Genomic_DNA"/>
</dbReference>
<dbReference type="Gene3D" id="3.30.160.60">
    <property type="entry name" value="Classic Zinc Finger"/>
    <property type="match status" value="1"/>
</dbReference>
<dbReference type="SUPFAM" id="SSF57667">
    <property type="entry name" value="beta-beta-alpha zinc fingers"/>
    <property type="match status" value="1"/>
</dbReference>
<dbReference type="InterPro" id="IPR013087">
    <property type="entry name" value="Znf_C2H2_type"/>
</dbReference>
<accession>A0A8S4RRC6</accession>
<dbReference type="PROSITE" id="PS50157">
    <property type="entry name" value="ZINC_FINGER_C2H2_2"/>
    <property type="match status" value="1"/>
</dbReference>
<evidence type="ECO:0000256" key="2">
    <source>
        <dbReference type="SAM" id="MobiDB-lite"/>
    </source>
</evidence>
<dbReference type="OrthoDB" id="7470218at2759"/>
<dbReference type="InterPro" id="IPR036236">
    <property type="entry name" value="Znf_C2H2_sf"/>
</dbReference>
<comment type="caution">
    <text evidence="4">The sequence shown here is derived from an EMBL/GenBank/DDBJ whole genome shotgun (WGS) entry which is preliminary data.</text>
</comment>
<feature type="compositionally biased region" description="Polar residues" evidence="2">
    <location>
        <begin position="273"/>
        <end position="282"/>
    </location>
</feature>
<keyword evidence="5" id="KW-1185">Reference proteome</keyword>
<dbReference type="GO" id="GO:0008270">
    <property type="term" value="F:zinc ion binding"/>
    <property type="evidence" value="ECO:0007669"/>
    <property type="project" value="UniProtKB-KW"/>
</dbReference>
<evidence type="ECO:0000256" key="1">
    <source>
        <dbReference type="PROSITE-ProRule" id="PRU00042"/>
    </source>
</evidence>
<keyword evidence="1" id="KW-0862">Zinc</keyword>
<feature type="domain" description="C2H2-type" evidence="3">
    <location>
        <begin position="627"/>
        <end position="654"/>
    </location>
</feature>
<keyword evidence="1" id="KW-0863">Zinc-finger</keyword>
<dbReference type="AlphaFoldDB" id="A0A8S4RRC6"/>
<evidence type="ECO:0000313" key="5">
    <source>
        <dbReference type="Proteomes" id="UP000838756"/>
    </source>
</evidence>
<dbReference type="PROSITE" id="PS00028">
    <property type="entry name" value="ZINC_FINGER_C2H2_1"/>
    <property type="match status" value="1"/>
</dbReference>
<keyword evidence="1" id="KW-0479">Metal-binding</keyword>
<reference evidence="4" key="1">
    <citation type="submission" date="2022-03" db="EMBL/GenBank/DDBJ databases">
        <authorList>
            <person name="Lindestad O."/>
        </authorList>
    </citation>
    <scope>NUCLEOTIDE SEQUENCE</scope>
</reference>